<feature type="region of interest" description="Disordered" evidence="5">
    <location>
        <begin position="1068"/>
        <end position="1094"/>
    </location>
</feature>
<dbReference type="GO" id="GO:0008270">
    <property type="term" value="F:zinc ion binding"/>
    <property type="evidence" value="ECO:0007669"/>
    <property type="project" value="UniProtKB-KW"/>
</dbReference>
<dbReference type="InterPro" id="IPR019787">
    <property type="entry name" value="Znf_PHD-finger"/>
</dbReference>
<dbReference type="GO" id="GO:0061630">
    <property type="term" value="F:ubiquitin protein ligase activity"/>
    <property type="evidence" value="ECO:0007669"/>
    <property type="project" value="TreeGrafter"/>
</dbReference>
<dbReference type="PANTHER" id="PTHR15315:SF26">
    <property type="entry name" value="E3 UBIQUITIN-PROTEIN LIGASE NRDP1"/>
    <property type="match status" value="1"/>
</dbReference>
<accession>A0A2P2K5H8</accession>
<dbReference type="InterPro" id="IPR011011">
    <property type="entry name" value="Znf_FYVE_PHD"/>
</dbReference>
<evidence type="ECO:0000256" key="4">
    <source>
        <dbReference type="PROSITE-ProRule" id="PRU00175"/>
    </source>
</evidence>
<evidence type="ECO:0000259" key="7">
    <source>
        <dbReference type="PROSITE" id="PS50089"/>
    </source>
</evidence>
<evidence type="ECO:0000259" key="6">
    <source>
        <dbReference type="PROSITE" id="PS50016"/>
    </source>
</evidence>
<dbReference type="SMART" id="SM00184">
    <property type="entry name" value="RING"/>
    <property type="match status" value="2"/>
</dbReference>
<dbReference type="SUPFAM" id="SSF57903">
    <property type="entry name" value="FYVE/PHD zinc finger"/>
    <property type="match status" value="1"/>
</dbReference>
<dbReference type="InterPro" id="IPR013083">
    <property type="entry name" value="Znf_RING/FYVE/PHD"/>
</dbReference>
<dbReference type="PROSITE" id="PS50016">
    <property type="entry name" value="ZF_PHD_2"/>
    <property type="match status" value="1"/>
</dbReference>
<dbReference type="Pfam" id="PF00628">
    <property type="entry name" value="PHD"/>
    <property type="match status" value="1"/>
</dbReference>
<dbReference type="Gene3D" id="3.30.40.10">
    <property type="entry name" value="Zinc/RING finger domain, C3HC4 (zinc finger)"/>
    <property type="match status" value="2"/>
</dbReference>
<dbReference type="SMART" id="SM00249">
    <property type="entry name" value="PHD"/>
    <property type="match status" value="1"/>
</dbReference>
<feature type="compositionally biased region" description="Basic and acidic residues" evidence="5">
    <location>
        <begin position="1068"/>
        <end position="1088"/>
    </location>
</feature>
<feature type="compositionally biased region" description="Basic and acidic residues" evidence="5">
    <location>
        <begin position="790"/>
        <end position="803"/>
    </location>
</feature>
<evidence type="ECO:0000313" key="8">
    <source>
        <dbReference type="EMBL" id="MBX00977.1"/>
    </source>
</evidence>
<keyword evidence="1" id="KW-0479">Metal-binding</keyword>
<feature type="region of interest" description="Disordered" evidence="5">
    <location>
        <begin position="190"/>
        <end position="209"/>
    </location>
</feature>
<dbReference type="InterPro" id="IPR001841">
    <property type="entry name" value="Znf_RING"/>
</dbReference>
<dbReference type="InterPro" id="IPR001965">
    <property type="entry name" value="Znf_PHD"/>
</dbReference>
<feature type="compositionally biased region" description="Polar residues" evidence="5">
    <location>
        <begin position="192"/>
        <end position="209"/>
    </location>
</feature>
<dbReference type="PANTHER" id="PTHR15315">
    <property type="entry name" value="RING FINGER PROTEIN 41, 151"/>
    <property type="match status" value="1"/>
</dbReference>
<evidence type="ECO:0000256" key="5">
    <source>
        <dbReference type="SAM" id="MobiDB-lite"/>
    </source>
</evidence>
<keyword evidence="3" id="KW-0862">Zinc</keyword>
<proteinExistence type="predicted"/>
<evidence type="ECO:0000256" key="2">
    <source>
        <dbReference type="ARBA" id="ARBA00022771"/>
    </source>
</evidence>
<dbReference type="EMBL" id="GGEC01020492">
    <property type="protein sequence ID" value="MBX00976.1"/>
    <property type="molecule type" value="Transcribed_RNA"/>
</dbReference>
<protein>
    <submittedName>
        <fullName evidence="8">Uncharacterized protein At4g10930-like</fullName>
    </submittedName>
</protein>
<dbReference type="InterPro" id="IPR017907">
    <property type="entry name" value="Znf_RING_CS"/>
</dbReference>
<sequence length="1300" mass="143419">MEVDFVTSGVLEEETPEIDDNNINEETGFEAERCGICMDFVVDRGVLDCCQHWFCFGCIDNWATIINLCPLCQNEFQLITCVPVYDTIGSNKVDEDSLSRDDDWSVEGENNTLSFPSYYIDENAVICLDGDGCRIRSGSMTVEEDSDLDTSIACDSCEIWYHAFCVGFDTEGTSDDTWICPRCAVDKGAQESDVTSTQQPKNKCPESSSSSCLAKDALSGKMSISVADAGETAVVVSMDGGSKWIEGKIEDFEPSLEVDGDVKLEAVSPDDNNLKTETAPGQKMDFQPILGSQGLELSLSYDTPFSQPSDSLVLNGLNEPSSSDDVKSSLTKLLDHSHAKNMPSECATSIDLHLGLSVGHSLTVNQKKISGTEDDVTGDAQPQGFLEEFLSRDEKILFDANEETVKLTGIKRKNDDVFEAGDQSASATNKAIAKKSRAEGKCQKTTSQGQPEILLSDSDDSQNCATQAEALSDVKLKKHPERDVATPDLMSIVQETGHRASKGVVCRSPVEKSSKERENAAGLRVKKIMRRITEDESSTEVQKLRKEIREAVRSKFKEDIGEKIFDPKLLAAFRHAVAESTTEPVDKLPSLSLKAKRSLLQKGKTRENLTKKIYGNSNGRRKRAWDRDCEVEFWKHRCMRTTKSEKVATLKSVLNVLEGNLEGSDIQQTSESRTTDPILSRLYIADTSVFPRKDDIKPLSALSSISNPIEISAQPISTEKGEKSLLEVHTLKSSDSNGVASILGLSTLHDKVVKDKVPSLKGKASFPTGHPARGPEGCIMAPSGGSNLKSHKEANPQSEDKKVDKKKWALEILARKKAVTGNDAKHEKQEDNAMLKGNYPLLAQLPTDMRPVLAPSQHNKIPISVRQTQLFRLTEHFLKKVNLPEIRRTAETELAVADAINIEKEVADKSKSKLVYLNLCSQELLHRSANTKSVRSMESDSSPQTVFPIDGSEQVSYEIPTDPAVTEALRNAGLLSDSPPSSPYHKMDPPNETENLPMVIKEEGPQEEGHDNILEMDSLPEVDIYGDFEYTLEDEDYIGVTAMEISKLAPEDGKSKMKVVFSTLKSENLSHSEGHEEHRRLENVEPKDSTSLPATHFDGGIASSTLEGITDMPHVPLESLPDQGDEEPSLAECEELYGPDKEPMMNKFPEEESTKPYGLADSKAPVENEVPGMNENFVSGLSDNTILTSAGENSCHGEITSMQVNEKVPRKDNFNTDKQSEVSESVSKKVEAYVKEHIRPLCKSGIITAEQYRWAVAKTTDKVMKYHLNAKNANFLIKEGEKVKKLAEQYVETAQWKEKD</sequence>
<dbReference type="PROSITE" id="PS50089">
    <property type="entry name" value="ZF_RING_2"/>
    <property type="match status" value="1"/>
</dbReference>
<dbReference type="EMBL" id="GGEC01020493">
    <property type="protein sequence ID" value="MBX00977.1"/>
    <property type="molecule type" value="Transcribed_RNA"/>
</dbReference>
<name>A0A2P2K5H8_RHIMU</name>
<organism evidence="8">
    <name type="scientific">Rhizophora mucronata</name>
    <name type="common">Asiatic mangrove</name>
    <dbReference type="NCBI Taxonomy" id="61149"/>
    <lineage>
        <taxon>Eukaryota</taxon>
        <taxon>Viridiplantae</taxon>
        <taxon>Streptophyta</taxon>
        <taxon>Embryophyta</taxon>
        <taxon>Tracheophyta</taxon>
        <taxon>Spermatophyta</taxon>
        <taxon>Magnoliopsida</taxon>
        <taxon>eudicotyledons</taxon>
        <taxon>Gunneridae</taxon>
        <taxon>Pentapetalae</taxon>
        <taxon>rosids</taxon>
        <taxon>fabids</taxon>
        <taxon>Malpighiales</taxon>
        <taxon>Rhizophoraceae</taxon>
        <taxon>Rhizophora</taxon>
    </lineage>
</organism>
<evidence type="ECO:0000256" key="3">
    <source>
        <dbReference type="ARBA" id="ARBA00022833"/>
    </source>
</evidence>
<feature type="domain" description="PHD-type" evidence="6">
    <location>
        <begin position="66"/>
        <end position="186"/>
    </location>
</feature>
<dbReference type="SUPFAM" id="SSF57850">
    <property type="entry name" value="RING/U-box"/>
    <property type="match status" value="1"/>
</dbReference>
<feature type="domain" description="RING-type" evidence="7">
    <location>
        <begin position="34"/>
        <end position="73"/>
    </location>
</feature>
<feature type="region of interest" description="Disordered" evidence="5">
    <location>
        <begin position="782"/>
        <end position="803"/>
    </location>
</feature>
<keyword evidence="2 4" id="KW-0863">Zinc-finger</keyword>
<dbReference type="PROSITE" id="PS00518">
    <property type="entry name" value="ZF_RING_1"/>
    <property type="match status" value="1"/>
</dbReference>
<dbReference type="Pfam" id="PF13639">
    <property type="entry name" value="zf-RING_2"/>
    <property type="match status" value="1"/>
</dbReference>
<evidence type="ECO:0000256" key="1">
    <source>
        <dbReference type="ARBA" id="ARBA00022723"/>
    </source>
</evidence>
<reference evidence="8" key="1">
    <citation type="submission" date="2018-02" db="EMBL/GenBank/DDBJ databases">
        <title>Rhizophora mucronata_Transcriptome.</title>
        <authorList>
            <person name="Meera S.P."/>
            <person name="Sreeshan A."/>
            <person name="Augustine A."/>
        </authorList>
    </citation>
    <scope>NUCLEOTIDE SEQUENCE</scope>
    <source>
        <tissue evidence="8">Leaf</tissue>
    </source>
</reference>
<dbReference type="GO" id="GO:0016567">
    <property type="term" value="P:protein ubiquitination"/>
    <property type="evidence" value="ECO:0007669"/>
    <property type="project" value="TreeGrafter"/>
</dbReference>